<keyword evidence="1 7" id="KW-0575">Peroxidase</keyword>
<reference evidence="9" key="1">
    <citation type="submission" date="2020-11" db="EMBL/GenBank/DDBJ databases">
        <authorList>
            <consortium name="DOE Joint Genome Institute"/>
            <person name="Ahrendt S."/>
            <person name="Riley R."/>
            <person name="Andreopoulos W."/>
            <person name="Labutti K."/>
            <person name="Pangilinan J."/>
            <person name="Ruiz-Duenas F.J."/>
            <person name="Barrasa J.M."/>
            <person name="Sanchez-Garcia M."/>
            <person name="Camarero S."/>
            <person name="Miyauchi S."/>
            <person name="Serrano A."/>
            <person name="Linde D."/>
            <person name="Babiker R."/>
            <person name="Drula E."/>
            <person name="Ayuso-Fernandez I."/>
            <person name="Pacheco R."/>
            <person name="Padilla G."/>
            <person name="Ferreira P."/>
            <person name="Barriuso J."/>
            <person name="Kellner H."/>
            <person name="Castanera R."/>
            <person name="Alfaro M."/>
            <person name="Ramirez L."/>
            <person name="Pisabarro A.G."/>
            <person name="Kuo A."/>
            <person name="Tritt A."/>
            <person name="Lipzen A."/>
            <person name="He G."/>
            <person name="Yan M."/>
            <person name="Ng V."/>
            <person name="Cullen D."/>
            <person name="Martin F."/>
            <person name="Rosso M.-N."/>
            <person name="Henrissat B."/>
            <person name="Hibbett D."/>
            <person name="Martinez A.T."/>
            <person name="Grigoriev I.V."/>
        </authorList>
    </citation>
    <scope>NUCLEOTIDE SEQUENCE</scope>
    <source>
        <strain evidence="9">CBS 247.69</strain>
    </source>
</reference>
<proteinExistence type="inferred from homology"/>
<evidence type="ECO:0000256" key="4">
    <source>
        <dbReference type="ARBA" id="ARBA00023002"/>
    </source>
</evidence>
<dbReference type="EC" id="1.11.1.-" evidence="7"/>
<dbReference type="Proteomes" id="UP000807353">
    <property type="component" value="Unassembled WGS sequence"/>
</dbReference>
<dbReference type="Gene3D" id="1.10.520.10">
    <property type="match status" value="1"/>
</dbReference>
<keyword evidence="10" id="KW-1185">Reference proteome</keyword>
<dbReference type="InterPro" id="IPR002016">
    <property type="entry name" value="Haem_peroxidase"/>
</dbReference>
<keyword evidence="5" id="KW-0408">Iron</keyword>
<dbReference type="GO" id="GO:0000302">
    <property type="term" value="P:response to reactive oxygen species"/>
    <property type="evidence" value="ECO:0007669"/>
    <property type="project" value="TreeGrafter"/>
</dbReference>
<dbReference type="SUPFAM" id="SSF48113">
    <property type="entry name" value="Heme-dependent peroxidases"/>
    <property type="match status" value="1"/>
</dbReference>
<dbReference type="PRINTS" id="PR00458">
    <property type="entry name" value="PEROXIDASE"/>
</dbReference>
<keyword evidence="2" id="KW-0349">Heme</keyword>
<dbReference type="InterPro" id="IPR010255">
    <property type="entry name" value="Haem_peroxidase_sf"/>
</dbReference>
<name>A0A9P5YHY4_9AGAR</name>
<comment type="caution">
    <text evidence="9">The sequence shown here is derived from an EMBL/GenBank/DDBJ whole genome shotgun (WGS) entry which is preliminary data.</text>
</comment>
<evidence type="ECO:0000259" key="8">
    <source>
        <dbReference type="PROSITE" id="PS50873"/>
    </source>
</evidence>
<dbReference type="Gene3D" id="1.10.420.10">
    <property type="entry name" value="Peroxidase, domain 2"/>
    <property type="match status" value="1"/>
</dbReference>
<evidence type="ECO:0000256" key="7">
    <source>
        <dbReference type="RuleBase" id="RU363051"/>
    </source>
</evidence>
<keyword evidence="3" id="KW-0479">Metal-binding</keyword>
<feature type="signal peptide" evidence="7">
    <location>
        <begin position="1"/>
        <end position="20"/>
    </location>
</feature>
<dbReference type="GO" id="GO:0042744">
    <property type="term" value="P:hydrogen peroxide catabolic process"/>
    <property type="evidence" value="ECO:0007669"/>
    <property type="project" value="TreeGrafter"/>
</dbReference>
<sequence>MLHSRFRFTLALSLFATCLAADSPNYQWPSPQYDTLEALLYEGRRGDGSNLASIQHPCRNRPDSNASIGGEWLRFAFHDMSTHDIDDGSGGLDGSLVYELDRPANFGNAFTRSVSDFEVYPNKYISRSDVIAVAAVFSVASCGGPIIPFRGGRIDAWQAGRMGTPEPQEDIATHTNIFKRAGFNAQEMIKMVACGHTMGSVRSSDFPAMVPPGPNPAVDRFINFDSTPEFDNLVVTEYLDGTTQNPLVIDANKTMVSDLRIFSMDSNDTMRSIASPDAFATECQNILERMINVVPHGVSLTQEITLLPAKVHDVQLTFERNKFVFKSSLRLLQPLDKKLNKDRKVTILWCDRYGDAQNCKGTTRTSIPSTTLQEDPDLSPMTKRQGYNFVNYNFIVPVDASLSISKFWFEVDEKDGKPATVYNNGGDGYVMDQDQLLFVPTLSRADARAITRRGGFSGSNDTFTKTYTIVAAVRDGSNPSRVYAEAHDFAIHKFPAPFNTTIDLKPNSSIPAMQGYSFYSASLDDEGFQLTLDIHSVGSDGKTYTEDFRQTAFLDNTPYYPPTAVTNTAKSPSPSWRLIDGWLTIRRSICGSLVAGLLLRTLL</sequence>
<evidence type="ECO:0000313" key="9">
    <source>
        <dbReference type="EMBL" id="KAF9469332.1"/>
    </source>
</evidence>
<protein>
    <recommendedName>
        <fullName evidence="7">Peroxidase</fullName>
        <ecNumber evidence="7">1.11.1.-</ecNumber>
    </recommendedName>
</protein>
<dbReference type="Pfam" id="PF00141">
    <property type="entry name" value="peroxidase"/>
    <property type="match status" value="1"/>
</dbReference>
<evidence type="ECO:0000256" key="6">
    <source>
        <dbReference type="RuleBase" id="RU004241"/>
    </source>
</evidence>
<dbReference type="PANTHER" id="PTHR31356:SF53">
    <property type="entry name" value="HEME PEROXIDASE"/>
    <property type="match status" value="1"/>
</dbReference>
<dbReference type="PROSITE" id="PS50873">
    <property type="entry name" value="PEROXIDASE_4"/>
    <property type="match status" value="1"/>
</dbReference>
<dbReference type="InterPro" id="IPR044831">
    <property type="entry name" value="Ccp1-like"/>
</dbReference>
<evidence type="ECO:0000256" key="2">
    <source>
        <dbReference type="ARBA" id="ARBA00022617"/>
    </source>
</evidence>
<dbReference type="PANTHER" id="PTHR31356">
    <property type="entry name" value="THYLAKOID LUMENAL 29 KDA PROTEIN, CHLOROPLASTIC-RELATED"/>
    <property type="match status" value="1"/>
</dbReference>
<keyword evidence="4 7" id="KW-0560">Oxidoreductase</keyword>
<evidence type="ECO:0000313" key="10">
    <source>
        <dbReference type="Proteomes" id="UP000807353"/>
    </source>
</evidence>
<keyword evidence="7" id="KW-0732">Signal</keyword>
<dbReference type="GO" id="GO:0046872">
    <property type="term" value="F:metal ion binding"/>
    <property type="evidence" value="ECO:0007669"/>
    <property type="project" value="UniProtKB-UniRule"/>
</dbReference>
<evidence type="ECO:0000256" key="5">
    <source>
        <dbReference type="ARBA" id="ARBA00023004"/>
    </source>
</evidence>
<dbReference type="OrthoDB" id="5985073at2759"/>
<dbReference type="EMBL" id="MU150230">
    <property type="protein sequence ID" value="KAF9469332.1"/>
    <property type="molecule type" value="Genomic_DNA"/>
</dbReference>
<dbReference type="GO" id="GO:0034599">
    <property type="term" value="P:cellular response to oxidative stress"/>
    <property type="evidence" value="ECO:0007669"/>
    <property type="project" value="InterPro"/>
</dbReference>
<feature type="domain" description="Plant heme peroxidase family profile" evidence="8">
    <location>
        <begin position="125"/>
        <end position="304"/>
    </location>
</feature>
<organism evidence="9 10">
    <name type="scientific">Collybia nuda</name>
    <dbReference type="NCBI Taxonomy" id="64659"/>
    <lineage>
        <taxon>Eukaryota</taxon>
        <taxon>Fungi</taxon>
        <taxon>Dikarya</taxon>
        <taxon>Basidiomycota</taxon>
        <taxon>Agaricomycotina</taxon>
        <taxon>Agaricomycetes</taxon>
        <taxon>Agaricomycetidae</taxon>
        <taxon>Agaricales</taxon>
        <taxon>Tricholomatineae</taxon>
        <taxon>Clitocybaceae</taxon>
        <taxon>Collybia</taxon>
    </lineage>
</organism>
<evidence type="ECO:0000256" key="3">
    <source>
        <dbReference type="ARBA" id="ARBA00022723"/>
    </source>
</evidence>
<evidence type="ECO:0000256" key="1">
    <source>
        <dbReference type="ARBA" id="ARBA00022559"/>
    </source>
</evidence>
<dbReference type="GO" id="GO:0020037">
    <property type="term" value="F:heme binding"/>
    <property type="evidence" value="ECO:0007669"/>
    <property type="project" value="UniProtKB-UniRule"/>
</dbReference>
<accession>A0A9P5YHY4</accession>
<comment type="similarity">
    <text evidence="6">Belongs to the peroxidase family.</text>
</comment>
<dbReference type="AlphaFoldDB" id="A0A9P5YHY4"/>
<gene>
    <name evidence="9" type="ORF">BDZ94DRAFT_1231701</name>
</gene>
<dbReference type="GO" id="GO:0004601">
    <property type="term" value="F:peroxidase activity"/>
    <property type="evidence" value="ECO:0007669"/>
    <property type="project" value="UniProtKB-KW"/>
</dbReference>
<feature type="chain" id="PRO_5040534109" description="Peroxidase" evidence="7">
    <location>
        <begin position="21"/>
        <end position="603"/>
    </location>
</feature>